<evidence type="ECO:0000256" key="4">
    <source>
        <dbReference type="ARBA" id="ARBA00022741"/>
    </source>
</evidence>
<dbReference type="InterPro" id="IPR045864">
    <property type="entry name" value="aa-tRNA-synth_II/BPL/LPL"/>
</dbReference>
<keyword evidence="10" id="KW-0963">Cytoplasm</keyword>
<dbReference type="CDD" id="cd00733">
    <property type="entry name" value="GlyRS_alpha_core"/>
    <property type="match status" value="1"/>
</dbReference>
<dbReference type="EMBL" id="CP002608">
    <property type="protein sequence ID" value="AEB41120.1"/>
    <property type="molecule type" value="Genomic_DNA"/>
</dbReference>
<comment type="catalytic activity">
    <reaction evidence="8 10">
        <text>tRNA(Gly) + glycine + ATP = glycyl-tRNA(Gly) + AMP + diphosphate</text>
        <dbReference type="Rhea" id="RHEA:16013"/>
        <dbReference type="Rhea" id="RHEA-COMP:9664"/>
        <dbReference type="Rhea" id="RHEA-COMP:9683"/>
        <dbReference type="ChEBI" id="CHEBI:30616"/>
        <dbReference type="ChEBI" id="CHEBI:33019"/>
        <dbReference type="ChEBI" id="CHEBI:57305"/>
        <dbReference type="ChEBI" id="CHEBI:78442"/>
        <dbReference type="ChEBI" id="CHEBI:78522"/>
        <dbReference type="ChEBI" id="CHEBI:456215"/>
        <dbReference type="EC" id="6.1.1.14"/>
    </reaction>
</comment>
<evidence type="ECO:0000313" key="12">
    <source>
        <dbReference type="Proteomes" id="UP000008305"/>
    </source>
</evidence>
<evidence type="ECO:0000313" key="11">
    <source>
        <dbReference type="EMBL" id="AEB41120.1"/>
    </source>
</evidence>
<keyword evidence="7 10" id="KW-0030">Aminoacyl-tRNA synthetase</keyword>
<evidence type="ECO:0000256" key="3">
    <source>
        <dbReference type="ARBA" id="ARBA00022598"/>
    </source>
</evidence>
<dbReference type="PRINTS" id="PR01044">
    <property type="entry name" value="TRNASYNTHGA"/>
</dbReference>
<evidence type="ECO:0000256" key="6">
    <source>
        <dbReference type="ARBA" id="ARBA00022917"/>
    </source>
</evidence>
<dbReference type="GO" id="GO:0005524">
    <property type="term" value="F:ATP binding"/>
    <property type="evidence" value="ECO:0007669"/>
    <property type="project" value="UniProtKB-UniRule"/>
</dbReference>
<dbReference type="SUPFAM" id="SSF55681">
    <property type="entry name" value="Class II aaRS and biotin synthetases"/>
    <property type="match status" value="1"/>
</dbReference>
<accession>A0AA34RCC5</accession>
<evidence type="ECO:0000256" key="1">
    <source>
        <dbReference type="ARBA" id="ARBA00004496"/>
    </source>
</evidence>
<evidence type="ECO:0000256" key="7">
    <source>
        <dbReference type="ARBA" id="ARBA00023146"/>
    </source>
</evidence>
<protein>
    <recommendedName>
        <fullName evidence="9 10">Multifunctional fusion protein</fullName>
    </recommendedName>
    <domain>
        <recommendedName>
            <fullName evidence="10">Glycine--tRNA ligase beta subunit</fullName>
            <ecNumber evidence="10">6.1.1.14</ecNumber>
        </recommendedName>
        <alternativeName>
            <fullName evidence="10">Glycyl-tRNA synthetase beta subunit</fullName>
            <shortName evidence="10">GlyRS</shortName>
        </alternativeName>
    </domain>
    <domain>
        <recommendedName>
            <fullName evidence="9">Glycine--tRNA ligase alpha subunit</fullName>
        </recommendedName>
        <alternativeName>
            <fullName evidence="9">Glycyl-tRNA synthetase alpha subunit</fullName>
        </alternativeName>
    </domain>
</protein>
<dbReference type="GO" id="GO:0004820">
    <property type="term" value="F:glycine-tRNA ligase activity"/>
    <property type="evidence" value="ECO:0007669"/>
    <property type="project" value="UniProtKB-UniRule"/>
</dbReference>
<dbReference type="PANTHER" id="PTHR30075:SF2">
    <property type="entry name" value="GLYCINE--TRNA LIGASE, CHLOROPLASTIC_MITOCHONDRIAL 2"/>
    <property type="match status" value="1"/>
</dbReference>
<dbReference type="InterPro" id="IPR015944">
    <property type="entry name" value="Gly-tRNA-synth_bsu"/>
</dbReference>
<dbReference type="GO" id="GO:0005829">
    <property type="term" value="C:cytosol"/>
    <property type="evidence" value="ECO:0007669"/>
    <property type="project" value="TreeGrafter"/>
</dbReference>
<dbReference type="FunFam" id="3.30.930.10:FF:000006">
    <property type="entry name" value="Glycine--tRNA ligase alpha subunit"/>
    <property type="match status" value="1"/>
</dbReference>
<dbReference type="EC" id="6.1.1.14" evidence="10"/>
<dbReference type="RefSeq" id="WP_013712199.1">
    <property type="nucleotide sequence ID" value="NC_015408.1"/>
</dbReference>
<dbReference type="NCBIfam" id="TIGR00388">
    <property type="entry name" value="glyQ"/>
    <property type="match status" value="1"/>
</dbReference>
<comment type="subcellular location">
    <subcellularLocation>
        <location evidence="1 10">Cytoplasm</location>
    </subcellularLocation>
</comment>
<proteinExistence type="inferred from homology"/>
<keyword evidence="4 10" id="KW-0547">Nucleotide-binding</keyword>
<dbReference type="GO" id="GO:0006426">
    <property type="term" value="P:glycyl-tRNA aminoacylation"/>
    <property type="evidence" value="ECO:0007669"/>
    <property type="project" value="UniProtKB-UniRule"/>
</dbReference>
<evidence type="ECO:0000256" key="9">
    <source>
        <dbReference type="HAMAP-Rule" id="MF_00254"/>
    </source>
</evidence>
<dbReference type="Pfam" id="PF02092">
    <property type="entry name" value="tRNA_synt_2f"/>
    <property type="match status" value="1"/>
</dbReference>
<dbReference type="KEGG" id="cpm:G5S_0091"/>
<dbReference type="Gene3D" id="1.20.58.180">
    <property type="entry name" value="Class II aaRS and biotin synthetases, domain 2"/>
    <property type="match status" value="1"/>
</dbReference>
<comment type="similarity">
    <text evidence="2 10">Belongs to the class-II aminoacyl-tRNA synthetase family.</text>
</comment>
<dbReference type="HAMAP" id="MF_00254">
    <property type="entry name" value="Gly_tRNA_synth_alpha"/>
    <property type="match status" value="1"/>
</dbReference>
<dbReference type="InterPro" id="IPR002310">
    <property type="entry name" value="Gly-tRNA_ligase_asu"/>
</dbReference>
<keyword evidence="3 10" id="KW-0436">Ligase</keyword>
<evidence type="ECO:0000256" key="2">
    <source>
        <dbReference type="ARBA" id="ARBA00008226"/>
    </source>
</evidence>
<dbReference type="PANTHER" id="PTHR30075">
    <property type="entry name" value="GLYCYL-TRNA SYNTHETASE"/>
    <property type="match status" value="1"/>
</dbReference>
<dbReference type="Gene3D" id="3.30.930.10">
    <property type="entry name" value="Bira Bifunctional Protein, Domain 2"/>
    <property type="match status" value="1"/>
</dbReference>
<dbReference type="Proteomes" id="UP000008305">
    <property type="component" value="Chromosome"/>
</dbReference>
<gene>
    <name evidence="11" type="primary">edd1</name>
    <name evidence="9" type="synonym">glyQ</name>
    <name evidence="10" type="synonym">glyS</name>
    <name evidence="11" type="ordered locus">G5S_0091</name>
</gene>
<dbReference type="NCBIfam" id="NF011499">
    <property type="entry name" value="PRK14908.1"/>
    <property type="match status" value="1"/>
</dbReference>
<dbReference type="NCBIfam" id="NF006827">
    <property type="entry name" value="PRK09348.1"/>
    <property type="match status" value="1"/>
</dbReference>
<dbReference type="AlphaFoldDB" id="A0AA34RCC5"/>
<organism evidence="11 12">
    <name type="scientific">Chlamydia pecorum (strain ATCC VR-628 / DSM 29919 / E58)</name>
    <name type="common">Chlamydophila pecorum</name>
    <dbReference type="NCBI Taxonomy" id="331635"/>
    <lineage>
        <taxon>Bacteria</taxon>
        <taxon>Pseudomonadati</taxon>
        <taxon>Chlamydiota</taxon>
        <taxon>Chlamydiia</taxon>
        <taxon>Chlamydiales</taxon>
        <taxon>Chlamydiaceae</taxon>
        <taxon>Chlamydia/Chlamydophila group</taxon>
        <taxon>Chlamydia</taxon>
    </lineage>
</organism>
<dbReference type="PROSITE" id="PS50861">
    <property type="entry name" value="AA_TRNA_LIGASE_II_GLYAB"/>
    <property type="match status" value="2"/>
</dbReference>
<dbReference type="NCBIfam" id="TIGR00211">
    <property type="entry name" value="glyS"/>
    <property type="match status" value="1"/>
</dbReference>
<dbReference type="InterPro" id="IPR006194">
    <property type="entry name" value="Gly-tRNA-synth_heterodimer"/>
</dbReference>
<reference evidence="11 12" key="1">
    <citation type="journal article" date="2011" name="J. Bacteriol.">
        <title>Genome sequence of the obligate intracellular animal pathogen Chlamydia pecorum E58.</title>
        <authorList>
            <person name="Mojica S."/>
            <person name="Huot Creasy H."/>
            <person name="Daugherty S."/>
            <person name="Read T.D."/>
            <person name="Kim T."/>
            <person name="Kaltenboeck B."/>
            <person name="Bavoil P."/>
            <person name="Myers G.S."/>
        </authorList>
    </citation>
    <scope>NUCLEOTIDE SEQUENCE [LARGE SCALE GENOMIC DNA]</scope>
    <source>
        <strain evidence="11 12">E58</strain>
    </source>
</reference>
<keyword evidence="12" id="KW-1185">Reference proteome</keyword>
<evidence type="ECO:0000256" key="10">
    <source>
        <dbReference type="HAMAP-Rule" id="MF_00255"/>
    </source>
</evidence>
<comment type="subunit">
    <text evidence="10">Tetramer of two alpha and two beta subunits.</text>
</comment>
<name>A0AA34RCC5_CHLPE</name>
<keyword evidence="6 10" id="KW-0648">Protein biosynthesis</keyword>
<dbReference type="HAMAP" id="MF_00255">
    <property type="entry name" value="Gly_tRNA_synth_beta"/>
    <property type="match status" value="1"/>
</dbReference>
<evidence type="ECO:0000256" key="8">
    <source>
        <dbReference type="ARBA" id="ARBA00047937"/>
    </source>
</evidence>
<sequence>MSSCPLTLQSMIATILQFWSEQGCVIHQGYDLEVGAGTFNPATFLRALGPEPYKTAYVEPSRRPQDGRYGIHPNRLQNYHQLQVILKPVPENFLTLYTESLRAIGLDLCEHDIRFVHDDWENPTIGAWGLGWEVWLNGMEITQLTYFQAIGSKPLNTISGEVTYGIERVAMYLQKKDSVYDILWNDELTYGQIVKESEKAWSQYNFDTANVQMWLKHFEDFSEEAFATLEKGLPIPAYDFVIKASHAFNILDARGVISVTERTRYISRIRQLARAVADRYVEWRASLNYPLLKPYSAPALEKSSSSLPKLSSPEDFLLEIGSEELPAKFVPIGIQQLESLITKLLESYRIPYEKLEVFGSPRRLAVLIHKLTPITTQKASEKKGPPIASLFTESGEVSSQGQQFFSAQHVVLSHREELSQHTQFAIRVINQVEYLFFLTPETSIETAKILTEELPKLIHTMKFPKKMIWDMSGVEYARPIRWLVALYGNDILPLTIGSISASRNTQGHRQLDPRTLSISSPKDYLDTLRSACVIVSQKERQEIIEHGLRAHSSPTITPIMDSQLIEETVFLTEHPFVTCGKFSSTFCSVPKELLVAEMIQHQRYFPTQDTTGAITNSFVFVTDNSPNDVIIEGNEKALTPRLTDGAFLFNQDLQTPLETFVDKLNSVTYFDALGSLYDKIERLKAHKEILFPLLPLGDSEDLNIAIRYCKIDLVSSVVFEFPELQGIMGEYYLKHAQLPVTAAKAVREHLRHITLGQTISPTGTLLSLLDRFDNIISCFILNLKPTSSHDPYALRRQSLEIITLLSSLEFSIDLSALFNKLIENFPKELPIGLWDKRAIIEQIISFIGGRLRTFLTSLGFSKDIIATVFLESSLHNPIAIIHAATAIQQFKQDQPEALRNIIETHNRLKKILASLQLNTIAITHIIGEQPDEIFKSILNQFPELPKNPLPKELFAYLLSLDQLSVAIQNFLNEVHVACDDETLRSFRISLLVQALEKFSGYQWEALHV</sequence>
<dbReference type="Pfam" id="PF02091">
    <property type="entry name" value="tRNA-synt_2e"/>
    <property type="match status" value="1"/>
</dbReference>
<evidence type="ECO:0000256" key="5">
    <source>
        <dbReference type="ARBA" id="ARBA00022840"/>
    </source>
</evidence>
<keyword evidence="5 10" id="KW-0067">ATP-binding</keyword>